<organism evidence="1">
    <name type="scientific">marine sediment metagenome</name>
    <dbReference type="NCBI Taxonomy" id="412755"/>
    <lineage>
        <taxon>unclassified sequences</taxon>
        <taxon>metagenomes</taxon>
        <taxon>ecological metagenomes</taxon>
    </lineage>
</organism>
<gene>
    <name evidence="1" type="ORF">LCGC14_0544240</name>
</gene>
<sequence length="48" mass="5859">MKKFKGMMTSIRSDWRTPEWLYKELNKEFNFNFDPCPNNPKFDGLRIS</sequence>
<proteinExistence type="predicted"/>
<comment type="caution">
    <text evidence="1">The sequence shown here is derived from an EMBL/GenBank/DDBJ whole genome shotgun (WGS) entry which is preliminary data.</text>
</comment>
<reference evidence="1" key="1">
    <citation type="journal article" date="2015" name="Nature">
        <title>Complex archaea that bridge the gap between prokaryotes and eukaryotes.</title>
        <authorList>
            <person name="Spang A."/>
            <person name="Saw J.H."/>
            <person name="Jorgensen S.L."/>
            <person name="Zaremba-Niedzwiedzka K."/>
            <person name="Martijn J."/>
            <person name="Lind A.E."/>
            <person name="van Eijk R."/>
            <person name="Schleper C."/>
            <person name="Guy L."/>
            <person name="Ettema T.J."/>
        </authorList>
    </citation>
    <scope>NUCLEOTIDE SEQUENCE</scope>
</reference>
<protein>
    <submittedName>
        <fullName evidence="1">Uncharacterized protein</fullName>
    </submittedName>
</protein>
<accession>A0A0F9V018</accession>
<dbReference type="EMBL" id="LAZR01000734">
    <property type="protein sequence ID" value="KKN59198.1"/>
    <property type="molecule type" value="Genomic_DNA"/>
</dbReference>
<dbReference type="AlphaFoldDB" id="A0A0F9V018"/>
<name>A0A0F9V018_9ZZZZ</name>
<evidence type="ECO:0000313" key="1">
    <source>
        <dbReference type="EMBL" id="KKN59198.1"/>
    </source>
</evidence>